<comment type="caution">
    <text evidence="2">The sequence shown here is derived from an EMBL/GenBank/DDBJ whole genome shotgun (WGS) entry which is preliminary data.</text>
</comment>
<keyword evidence="3" id="KW-1185">Reference proteome</keyword>
<dbReference type="InterPro" id="IPR014710">
    <property type="entry name" value="RmlC-like_jellyroll"/>
</dbReference>
<dbReference type="EMBL" id="BAABRO010000001">
    <property type="protein sequence ID" value="GAA5504882.1"/>
    <property type="molecule type" value="Genomic_DNA"/>
</dbReference>
<accession>A0ABP9VI41</accession>
<dbReference type="InterPro" id="IPR053146">
    <property type="entry name" value="QDO-like"/>
</dbReference>
<organism evidence="2 3">
    <name type="scientific">Novipirellula caenicola</name>
    <dbReference type="NCBI Taxonomy" id="1536901"/>
    <lineage>
        <taxon>Bacteria</taxon>
        <taxon>Pseudomonadati</taxon>
        <taxon>Planctomycetota</taxon>
        <taxon>Planctomycetia</taxon>
        <taxon>Pirellulales</taxon>
        <taxon>Pirellulaceae</taxon>
        <taxon>Novipirellula</taxon>
    </lineage>
</organism>
<dbReference type="RefSeq" id="WP_345681959.1">
    <property type="nucleotide sequence ID" value="NZ_BAABRO010000001.1"/>
</dbReference>
<dbReference type="InterPro" id="IPR011051">
    <property type="entry name" value="RmlC_Cupin_sf"/>
</dbReference>
<feature type="domain" description="Cupin type-2" evidence="1">
    <location>
        <begin position="43"/>
        <end position="107"/>
    </location>
</feature>
<evidence type="ECO:0000259" key="1">
    <source>
        <dbReference type="Pfam" id="PF07883"/>
    </source>
</evidence>
<protein>
    <recommendedName>
        <fullName evidence="1">Cupin type-2 domain-containing protein</fullName>
    </recommendedName>
</protein>
<name>A0ABP9VI41_9BACT</name>
<dbReference type="PANTHER" id="PTHR36440">
    <property type="entry name" value="PUTATIVE (AFU_ORTHOLOGUE AFUA_8G07350)-RELATED"/>
    <property type="match status" value="1"/>
</dbReference>
<dbReference type="SUPFAM" id="SSF51182">
    <property type="entry name" value="RmlC-like cupins"/>
    <property type="match status" value="1"/>
</dbReference>
<reference evidence="2 3" key="1">
    <citation type="submission" date="2024-02" db="EMBL/GenBank/DDBJ databases">
        <title>Rhodopirellula caenicola NBRC 110016.</title>
        <authorList>
            <person name="Ichikawa N."/>
            <person name="Katano-Makiyama Y."/>
            <person name="Hidaka K."/>
        </authorList>
    </citation>
    <scope>NUCLEOTIDE SEQUENCE [LARGE SCALE GENOMIC DNA]</scope>
    <source>
        <strain evidence="2 3">NBRC 110016</strain>
    </source>
</reference>
<dbReference type="Pfam" id="PF07883">
    <property type="entry name" value="Cupin_2"/>
    <property type="match status" value="1"/>
</dbReference>
<dbReference type="InterPro" id="IPR013096">
    <property type="entry name" value="Cupin_2"/>
</dbReference>
<dbReference type="Gene3D" id="2.60.120.10">
    <property type="entry name" value="Jelly Rolls"/>
    <property type="match status" value="1"/>
</dbReference>
<proteinExistence type="predicted"/>
<dbReference type="Proteomes" id="UP001416858">
    <property type="component" value="Unassembled WGS sequence"/>
</dbReference>
<dbReference type="PANTHER" id="PTHR36440:SF1">
    <property type="entry name" value="PUTATIVE (AFU_ORTHOLOGUE AFUA_8G07350)-RELATED"/>
    <property type="match status" value="1"/>
</dbReference>
<evidence type="ECO:0000313" key="3">
    <source>
        <dbReference type="Proteomes" id="UP001416858"/>
    </source>
</evidence>
<sequence>MELPQLIIRTAGENRRIDAFGDTMILHLGADDTDGRFSMWTEITPPGGGPPAHFHEDEDEWFWPMSGSAEFFIDNKWKTVPAKTAVFAPRRSIHTFRNPNSEPLEMLIQTMPGGFEKFFSECAAEFSKDSPPDMDTIVKISARYGIYYVEQPATT</sequence>
<gene>
    <name evidence="2" type="ORF">Rcae01_00321</name>
</gene>
<evidence type="ECO:0000313" key="2">
    <source>
        <dbReference type="EMBL" id="GAA5504882.1"/>
    </source>
</evidence>